<protein>
    <recommendedName>
        <fullName evidence="4">Glycerophosphoryl diester phosphodiesterase membrane domain-containing protein</fullName>
    </recommendedName>
</protein>
<feature type="transmembrane region" description="Helical" evidence="1">
    <location>
        <begin position="58"/>
        <end position="82"/>
    </location>
</feature>
<feature type="transmembrane region" description="Helical" evidence="1">
    <location>
        <begin position="138"/>
        <end position="159"/>
    </location>
</feature>
<dbReference type="RefSeq" id="WP_164624503.1">
    <property type="nucleotide sequence ID" value="NZ_JAAIVJ010000003.1"/>
</dbReference>
<keyword evidence="1" id="KW-0812">Transmembrane</keyword>
<dbReference type="EMBL" id="JAAIVJ010000003">
    <property type="protein sequence ID" value="NEY90240.1"/>
    <property type="molecule type" value="Genomic_DNA"/>
</dbReference>
<keyword evidence="1" id="KW-0472">Membrane</keyword>
<accession>A0A6M0QRW0</accession>
<comment type="caution">
    <text evidence="2">The sequence shown here is derived from an EMBL/GenBank/DDBJ whole genome shotgun (WGS) entry which is preliminary data.</text>
</comment>
<feature type="transmembrane region" description="Helical" evidence="1">
    <location>
        <begin position="219"/>
        <end position="242"/>
    </location>
</feature>
<feature type="transmembrane region" description="Helical" evidence="1">
    <location>
        <begin position="190"/>
        <end position="212"/>
    </location>
</feature>
<evidence type="ECO:0000313" key="3">
    <source>
        <dbReference type="Proteomes" id="UP000477782"/>
    </source>
</evidence>
<keyword evidence="3" id="KW-1185">Reference proteome</keyword>
<sequence length="252" mass="26497">MKGVQIFAHSLRQVTANLPAALRISGVLYLVQFGVAALFGGAMMGIGMHGGMGGAGMGLGAIVVFLVALVTAVWIAVAWHRFVLLAESPTAPVPPLMQDRMMAYFLRALLLTLVIVVAGAIIGTVVGMLAGGLFMHGAGFLGLLVMALFVQLPLIFVGLRLATALPGAALGSEQAFLAGWEATKADWQTILQLAAILALAMWVINIVGFYVFGGYGIGALLWQFISGWPVMMVGLSVLTTLYGHYIEGRPLV</sequence>
<feature type="transmembrane region" description="Helical" evidence="1">
    <location>
        <begin position="20"/>
        <end position="46"/>
    </location>
</feature>
<name>A0A6M0QRW0_9RHOB</name>
<keyword evidence="1" id="KW-1133">Transmembrane helix</keyword>
<feature type="transmembrane region" description="Helical" evidence="1">
    <location>
        <begin position="102"/>
        <end position="126"/>
    </location>
</feature>
<proteinExistence type="predicted"/>
<dbReference type="Proteomes" id="UP000477782">
    <property type="component" value="Unassembled WGS sequence"/>
</dbReference>
<evidence type="ECO:0000256" key="1">
    <source>
        <dbReference type="SAM" id="Phobius"/>
    </source>
</evidence>
<dbReference type="AlphaFoldDB" id="A0A6M0QRW0"/>
<evidence type="ECO:0000313" key="2">
    <source>
        <dbReference type="EMBL" id="NEY90240.1"/>
    </source>
</evidence>
<reference evidence="2 3" key="1">
    <citation type="submission" date="2020-02" db="EMBL/GenBank/DDBJ databases">
        <authorList>
            <person name="Chen W.-M."/>
        </authorList>
    </citation>
    <scope>NUCLEOTIDE SEQUENCE [LARGE SCALE GENOMIC DNA]</scope>
    <source>
        <strain evidence="2 3">KMS-5</strain>
    </source>
</reference>
<gene>
    <name evidence="2" type="ORF">G4Z14_08005</name>
</gene>
<organism evidence="2 3">
    <name type="scientific">Tabrizicola oligotrophica</name>
    <dbReference type="NCBI Taxonomy" id="2710650"/>
    <lineage>
        <taxon>Bacteria</taxon>
        <taxon>Pseudomonadati</taxon>
        <taxon>Pseudomonadota</taxon>
        <taxon>Alphaproteobacteria</taxon>
        <taxon>Rhodobacterales</taxon>
        <taxon>Paracoccaceae</taxon>
        <taxon>Tabrizicola</taxon>
    </lineage>
</organism>
<evidence type="ECO:0008006" key="4">
    <source>
        <dbReference type="Google" id="ProtNLM"/>
    </source>
</evidence>